<dbReference type="EMBL" id="JAMZIH010000514">
    <property type="protein sequence ID" value="KAJ1679228.1"/>
    <property type="molecule type" value="Genomic_DNA"/>
</dbReference>
<evidence type="ECO:0000313" key="1">
    <source>
        <dbReference type="EMBL" id="KAJ1679228.1"/>
    </source>
</evidence>
<sequence length="367" mass="41062">HFEAVNIWYWATEDLEWYDPEQAVTKDGKLQLTMIKDSDKHPGFNFVSAMIQSWNKFCFQGGYLEVKVSLPGDGSASGFWPAAWALGNLGRAGYGATTDGLWPYTYNSCDEGVLVHQTNPGLSNLPGQRLNACVCKGDHPSPGIGRGAPEIDIFEGSTAGGVSSMSMSLQLAPFDYHYQIQLDHTKILSAVGTGVNQTSSNDYLGGPLQQCASGSHFIDSAWRDGKAYQTYGFEYEPGPDGYLQWYSGPHGVWRLESDAIGPNQLSRVNRRMIPEEPMYIILNFGMSKSFSYVDLDNLKFPSTMYIDYVRLYQHPDKIRLSCDPEDRPTAKYIQDHARAYFNPNITTWLATNYSIPEYSLDNNCHKS</sequence>
<dbReference type="Proteomes" id="UP001145114">
    <property type="component" value="Unassembled WGS sequence"/>
</dbReference>
<accession>A0ACC1HRP8</accession>
<name>A0ACC1HRP8_9FUNG</name>
<feature type="non-terminal residue" evidence="1">
    <location>
        <position position="1"/>
    </location>
</feature>
<gene>
    <name evidence="1" type="ORF">EV182_002473</name>
</gene>
<protein>
    <submittedName>
        <fullName evidence="1">Uncharacterized protein</fullName>
    </submittedName>
</protein>
<comment type="caution">
    <text evidence="1">The sequence shown here is derived from an EMBL/GenBank/DDBJ whole genome shotgun (WGS) entry which is preliminary data.</text>
</comment>
<evidence type="ECO:0000313" key="2">
    <source>
        <dbReference type="Proteomes" id="UP001145114"/>
    </source>
</evidence>
<organism evidence="1 2">
    <name type="scientific">Spiromyces aspiralis</name>
    <dbReference type="NCBI Taxonomy" id="68401"/>
    <lineage>
        <taxon>Eukaryota</taxon>
        <taxon>Fungi</taxon>
        <taxon>Fungi incertae sedis</taxon>
        <taxon>Zoopagomycota</taxon>
        <taxon>Kickxellomycotina</taxon>
        <taxon>Kickxellomycetes</taxon>
        <taxon>Kickxellales</taxon>
        <taxon>Kickxellaceae</taxon>
        <taxon>Spiromyces</taxon>
    </lineage>
</organism>
<reference evidence="1" key="1">
    <citation type="submission" date="2022-06" db="EMBL/GenBank/DDBJ databases">
        <title>Phylogenomic reconstructions and comparative analyses of Kickxellomycotina fungi.</title>
        <authorList>
            <person name="Reynolds N.K."/>
            <person name="Stajich J.E."/>
            <person name="Barry K."/>
            <person name="Grigoriev I.V."/>
            <person name="Crous P."/>
            <person name="Smith M.E."/>
        </authorList>
    </citation>
    <scope>NUCLEOTIDE SEQUENCE</scope>
    <source>
        <strain evidence="1">RSA 2271</strain>
    </source>
</reference>
<proteinExistence type="predicted"/>
<keyword evidence="2" id="KW-1185">Reference proteome</keyword>